<dbReference type="AlphaFoldDB" id="A0A1R3HKA8"/>
<organism evidence="7 8">
    <name type="scientific">Corchorus capsularis</name>
    <name type="common">Jute</name>
    <dbReference type="NCBI Taxonomy" id="210143"/>
    <lineage>
        <taxon>Eukaryota</taxon>
        <taxon>Viridiplantae</taxon>
        <taxon>Streptophyta</taxon>
        <taxon>Embryophyta</taxon>
        <taxon>Tracheophyta</taxon>
        <taxon>Spermatophyta</taxon>
        <taxon>Magnoliopsida</taxon>
        <taxon>eudicotyledons</taxon>
        <taxon>Gunneridae</taxon>
        <taxon>Pentapetalae</taxon>
        <taxon>rosids</taxon>
        <taxon>malvids</taxon>
        <taxon>Malvales</taxon>
        <taxon>Malvaceae</taxon>
        <taxon>Grewioideae</taxon>
        <taxon>Apeibeae</taxon>
        <taxon>Corchorus</taxon>
    </lineage>
</organism>
<evidence type="ECO:0000256" key="1">
    <source>
        <dbReference type="ARBA" id="ARBA00004123"/>
    </source>
</evidence>
<sequence>MEQEQDPGRKQEPGGKKQQDPGRKKQEPRRRTCAVCKHNRRRCEEDCFFAKTYPTALDGQFSLINERYGHKSIKKMLVGTEPEMTLQTSVMEAQDREHYPVLGSYGWFDHVLQQNPQADSSFIRHLLWSKLQTPTIPTAAETPTTMKEIVPGPSEEELLAAPGELMRRATEKTKVQNKETKASSSPSALTLLQEVYDHDETGEDEDNPEETKALSLQEPTGLDSLTFALPNLLQEPEPVRLGDESEETIKKPKRKWTERWSDQV</sequence>
<keyword evidence="4" id="KW-0539">Nucleus</keyword>
<dbReference type="Proteomes" id="UP000188268">
    <property type="component" value="Unassembled WGS sequence"/>
</dbReference>
<dbReference type="OMA" id="GTEPEMT"/>
<feature type="region of interest" description="Disordered" evidence="5">
    <location>
        <begin position="1"/>
        <end position="31"/>
    </location>
</feature>
<dbReference type="STRING" id="210143.A0A1R3HKA8"/>
<proteinExistence type="inferred from homology"/>
<dbReference type="PANTHER" id="PTHR31301">
    <property type="entry name" value="LOB DOMAIN-CONTAINING PROTEIN 4-RELATED"/>
    <property type="match status" value="1"/>
</dbReference>
<evidence type="ECO:0000256" key="4">
    <source>
        <dbReference type="ARBA" id="ARBA00023242"/>
    </source>
</evidence>
<keyword evidence="8" id="KW-1185">Reference proteome</keyword>
<dbReference type="Pfam" id="PF03195">
    <property type="entry name" value="LOB"/>
    <property type="match status" value="1"/>
</dbReference>
<dbReference type="Gramene" id="OMO70762">
    <property type="protein sequence ID" value="OMO70762"/>
    <property type="gene ID" value="CCACVL1_18667"/>
</dbReference>
<comment type="subcellular location">
    <subcellularLocation>
        <location evidence="1">Nucleus</location>
    </subcellularLocation>
</comment>
<dbReference type="InterPro" id="IPR004883">
    <property type="entry name" value="LOB"/>
</dbReference>
<comment type="similarity">
    <text evidence="2">Belongs to the LOB domain-containing protein family.</text>
</comment>
<feature type="compositionally biased region" description="Basic and acidic residues" evidence="5">
    <location>
        <begin position="237"/>
        <end position="264"/>
    </location>
</feature>
<evidence type="ECO:0000313" key="8">
    <source>
        <dbReference type="Proteomes" id="UP000188268"/>
    </source>
</evidence>
<evidence type="ECO:0000256" key="5">
    <source>
        <dbReference type="SAM" id="MobiDB-lite"/>
    </source>
</evidence>
<keyword evidence="3" id="KW-0217">Developmental protein</keyword>
<dbReference type="GO" id="GO:0005634">
    <property type="term" value="C:nucleus"/>
    <property type="evidence" value="ECO:0007669"/>
    <property type="project" value="UniProtKB-SubCell"/>
</dbReference>
<gene>
    <name evidence="7" type="ORF">CCACVL1_18667</name>
</gene>
<protein>
    <recommendedName>
        <fullName evidence="6">LOB domain-containing protein</fullName>
    </recommendedName>
</protein>
<evidence type="ECO:0000313" key="7">
    <source>
        <dbReference type="EMBL" id="OMO70762.1"/>
    </source>
</evidence>
<dbReference type="EMBL" id="AWWV01011765">
    <property type="protein sequence ID" value="OMO70762.1"/>
    <property type="molecule type" value="Genomic_DNA"/>
</dbReference>
<dbReference type="PANTHER" id="PTHR31301:SF83">
    <property type="entry name" value="PROTEIN ASYMMETRIC LEAVES 2"/>
    <property type="match status" value="1"/>
</dbReference>
<accession>A0A1R3HKA8</accession>
<dbReference type="OrthoDB" id="1937566at2759"/>
<name>A0A1R3HKA8_COCAP</name>
<dbReference type="PROSITE" id="PS50891">
    <property type="entry name" value="LOB"/>
    <property type="match status" value="1"/>
</dbReference>
<feature type="region of interest" description="Disordered" evidence="5">
    <location>
        <begin position="170"/>
        <end position="264"/>
    </location>
</feature>
<feature type="compositionally biased region" description="Basic and acidic residues" evidence="5">
    <location>
        <begin position="1"/>
        <end position="25"/>
    </location>
</feature>
<reference evidence="7 8" key="1">
    <citation type="submission" date="2013-09" db="EMBL/GenBank/DDBJ databases">
        <title>Corchorus capsularis genome sequencing.</title>
        <authorList>
            <person name="Alam M."/>
            <person name="Haque M.S."/>
            <person name="Islam M.S."/>
            <person name="Emdad E.M."/>
            <person name="Islam M.M."/>
            <person name="Ahmed B."/>
            <person name="Halim A."/>
            <person name="Hossen Q.M.M."/>
            <person name="Hossain M.Z."/>
            <person name="Ahmed R."/>
            <person name="Khan M.M."/>
            <person name="Islam R."/>
            <person name="Rashid M.M."/>
            <person name="Khan S.A."/>
            <person name="Rahman M.S."/>
            <person name="Alam M."/>
        </authorList>
    </citation>
    <scope>NUCLEOTIDE SEQUENCE [LARGE SCALE GENOMIC DNA]</scope>
    <source>
        <strain evidence="8">cv. CVL-1</strain>
        <tissue evidence="7">Whole seedling</tissue>
    </source>
</reference>
<feature type="compositionally biased region" description="Basic and acidic residues" evidence="5">
    <location>
        <begin position="170"/>
        <end position="181"/>
    </location>
</feature>
<evidence type="ECO:0000256" key="3">
    <source>
        <dbReference type="ARBA" id="ARBA00022473"/>
    </source>
</evidence>
<comment type="caution">
    <text evidence="7">The sequence shown here is derived from an EMBL/GenBank/DDBJ whole genome shotgun (WGS) entry which is preliminary data.</text>
</comment>
<evidence type="ECO:0000256" key="2">
    <source>
        <dbReference type="ARBA" id="ARBA00005474"/>
    </source>
</evidence>
<evidence type="ECO:0000259" key="6">
    <source>
        <dbReference type="PROSITE" id="PS50891"/>
    </source>
</evidence>
<feature type="domain" description="LOB" evidence="6">
    <location>
        <begin position="31"/>
        <end position="129"/>
    </location>
</feature>